<gene>
    <name evidence="2" type="ORF">A2751_04990</name>
</gene>
<accession>A0A1F5NNW4</accession>
<evidence type="ECO:0000256" key="1">
    <source>
        <dbReference type="SAM" id="MobiDB-lite"/>
    </source>
</evidence>
<feature type="compositionally biased region" description="Polar residues" evidence="1">
    <location>
        <begin position="399"/>
        <end position="414"/>
    </location>
</feature>
<evidence type="ECO:0000313" key="2">
    <source>
        <dbReference type="EMBL" id="OGE79318.1"/>
    </source>
</evidence>
<organism evidence="2 3">
    <name type="scientific">Candidatus Doudnabacteria bacterium RIFCSPHIGHO2_01_FULL_46_14</name>
    <dbReference type="NCBI Taxonomy" id="1817824"/>
    <lineage>
        <taxon>Bacteria</taxon>
        <taxon>Candidatus Doudnaibacteriota</taxon>
    </lineage>
</organism>
<protein>
    <submittedName>
        <fullName evidence="2">Uncharacterized protein</fullName>
    </submittedName>
</protein>
<dbReference type="STRING" id="1817824.A2751_04990"/>
<feature type="region of interest" description="Disordered" evidence="1">
    <location>
        <begin position="399"/>
        <end position="424"/>
    </location>
</feature>
<reference evidence="2 3" key="1">
    <citation type="journal article" date="2016" name="Nat. Commun.">
        <title>Thousands of microbial genomes shed light on interconnected biogeochemical processes in an aquifer system.</title>
        <authorList>
            <person name="Anantharaman K."/>
            <person name="Brown C.T."/>
            <person name="Hug L.A."/>
            <person name="Sharon I."/>
            <person name="Castelle C.J."/>
            <person name="Probst A.J."/>
            <person name="Thomas B.C."/>
            <person name="Singh A."/>
            <person name="Wilkins M.J."/>
            <person name="Karaoz U."/>
            <person name="Brodie E.L."/>
            <person name="Williams K.H."/>
            <person name="Hubbard S.S."/>
            <person name="Banfield J.F."/>
        </authorList>
    </citation>
    <scope>NUCLEOTIDE SEQUENCE [LARGE SCALE GENOMIC DNA]</scope>
</reference>
<sequence length="505" mass="57099">MIMSTEILNRLYTLGGLDRGAYAGIQFDMMPVPKHLQSGVVVDAGLCDHTCATAVEMAGTGKIFTGGCYDCDASAAFHKGTLDVQGLAPLAQLLSWLDQAALAMRIFHERFMERHFAEHCAEFEIGPDAAKAIKQGFEAATIIELNGFGGSPELHPDILSFAVQSQQRGFRFNTTTTGRKFLTDQKFVAGFLASPPKVLALSFDDLTPDELEDLLTMSYGDLRRRWQRAIREEPYHGQKHKALEGVYAGRWVTEHLVTGNENPPVLVMYNSVIHDGNISHLPQLVSTIARLMPKARLNPYLAQSVFEKESEKRVPCWKPEHLPKLEKAIHWLRDETLAGNPNLTMRLHHYLFLQAQFETFRNDPEELCRRLSGWDGWRADRRPGAYRYCEISGSGTPWGQTVHQSENGRSQRSVQPFGKKTQAGGHPGSYWYSWLPNRSQVHEYTPEALAERFLYRPTDTGDGVPEEYSGYIMPRPMFNILSHEAGMDSKIVPNFVRLRQEYFGY</sequence>
<comment type="caution">
    <text evidence="2">The sequence shown here is derived from an EMBL/GenBank/DDBJ whole genome shotgun (WGS) entry which is preliminary data.</text>
</comment>
<dbReference type="AlphaFoldDB" id="A0A1F5NNW4"/>
<proteinExistence type="predicted"/>
<dbReference type="Proteomes" id="UP000176864">
    <property type="component" value="Unassembled WGS sequence"/>
</dbReference>
<dbReference type="EMBL" id="MFEK01000006">
    <property type="protein sequence ID" value="OGE79318.1"/>
    <property type="molecule type" value="Genomic_DNA"/>
</dbReference>
<evidence type="ECO:0000313" key="3">
    <source>
        <dbReference type="Proteomes" id="UP000176864"/>
    </source>
</evidence>
<name>A0A1F5NNW4_9BACT</name>